<organism evidence="4 5">
    <name type="scientific">Litorivita pollutaquae</name>
    <dbReference type="NCBI Taxonomy" id="2200892"/>
    <lineage>
        <taxon>Bacteria</taxon>
        <taxon>Pseudomonadati</taxon>
        <taxon>Pseudomonadota</taxon>
        <taxon>Alphaproteobacteria</taxon>
        <taxon>Rhodobacterales</taxon>
        <taxon>Paracoccaceae</taxon>
        <taxon>Litorivita</taxon>
    </lineage>
</organism>
<dbReference type="InterPro" id="IPR001254">
    <property type="entry name" value="Trypsin_dom"/>
</dbReference>
<dbReference type="GO" id="GO:0006508">
    <property type="term" value="P:proteolysis"/>
    <property type="evidence" value="ECO:0007669"/>
    <property type="project" value="InterPro"/>
</dbReference>
<dbReference type="AlphaFoldDB" id="A0A2V4MZU7"/>
<evidence type="ECO:0000313" key="4">
    <source>
        <dbReference type="EMBL" id="PYC47212.1"/>
    </source>
</evidence>
<dbReference type="PROSITE" id="PS00134">
    <property type="entry name" value="TRYPSIN_HIS"/>
    <property type="match status" value="1"/>
</dbReference>
<dbReference type="SMART" id="SM00020">
    <property type="entry name" value="Tryp_SPc"/>
    <property type="match status" value="1"/>
</dbReference>
<comment type="caution">
    <text evidence="4">The sequence shown here is derived from an EMBL/GenBank/DDBJ whole genome shotgun (WGS) entry which is preliminary data.</text>
</comment>
<dbReference type="InterPro" id="IPR018114">
    <property type="entry name" value="TRYPSIN_HIS"/>
</dbReference>
<dbReference type="Pfam" id="PF00089">
    <property type="entry name" value="Trypsin"/>
    <property type="match status" value="1"/>
</dbReference>
<dbReference type="PROSITE" id="PS50240">
    <property type="entry name" value="TRYPSIN_DOM"/>
    <property type="match status" value="1"/>
</dbReference>
<protein>
    <submittedName>
        <fullName evidence="4">Trypsin</fullName>
    </submittedName>
</protein>
<dbReference type="PRINTS" id="PR00722">
    <property type="entry name" value="CHYMOTRYPSIN"/>
</dbReference>
<dbReference type="OrthoDB" id="267336at2"/>
<dbReference type="InterPro" id="IPR001314">
    <property type="entry name" value="Peptidase_S1A"/>
</dbReference>
<gene>
    <name evidence="4" type="ORF">DI396_11700</name>
</gene>
<dbReference type="EMBL" id="QFVT01000007">
    <property type="protein sequence ID" value="PYC47212.1"/>
    <property type="molecule type" value="Genomic_DNA"/>
</dbReference>
<accession>A0A2V4MZU7</accession>
<keyword evidence="1 2" id="KW-0732">Signal</keyword>
<dbReference type="SUPFAM" id="SSF50494">
    <property type="entry name" value="Trypsin-like serine proteases"/>
    <property type="match status" value="1"/>
</dbReference>
<dbReference type="InterPro" id="IPR009003">
    <property type="entry name" value="Peptidase_S1_PA"/>
</dbReference>
<dbReference type="InterPro" id="IPR043504">
    <property type="entry name" value="Peptidase_S1_PA_chymotrypsin"/>
</dbReference>
<feature type="signal peptide" evidence="2">
    <location>
        <begin position="1"/>
        <end position="21"/>
    </location>
</feature>
<proteinExistence type="predicted"/>
<dbReference type="PANTHER" id="PTHR15462:SF8">
    <property type="entry name" value="SERINE PROTEASE"/>
    <property type="match status" value="1"/>
</dbReference>
<dbReference type="Gene3D" id="2.40.10.10">
    <property type="entry name" value="Trypsin-like serine proteases"/>
    <property type="match status" value="2"/>
</dbReference>
<dbReference type="InterPro" id="IPR050966">
    <property type="entry name" value="Glutamyl_endopeptidase"/>
</dbReference>
<evidence type="ECO:0000313" key="5">
    <source>
        <dbReference type="Proteomes" id="UP000248012"/>
    </source>
</evidence>
<name>A0A2V4MZU7_9RHOB</name>
<evidence type="ECO:0000256" key="2">
    <source>
        <dbReference type="SAM" id="SignalP"/>
    </source>
</evidence>
<evidence type="ECO:0000259" key="3">
    <source>
        <dbReference type="PROSITE" id="PS50240"/>
    </source>
</evidence>
<feature type="chain" id="PRO_5015979520" evidence="2">
    <location>
        <begin position="22"/>
        <end position="270"/>
    </location>
</feature>
<reference evidence="4 5" key="1">
    <citation type="submission" date="2018-05" db="EMBL/GenBank/DDBJ databases">
        <title>Oceanovita maritima gen. nov., sp. nov., a marine bacterium in the family Rhodobacteraceae isolated from surface seawater of Lundu port Xiamen, China.</title>
        <authorList>
            <person name="Hetharua B.H."/>
            <person name="Min D."/>
            <person name="Liao H."/>
            <person name="Tian Y."/>
        </authorList>
    </citation>
    <scope>NUCLEOTIDE SEQUENCE [LARGE SCALE GENOMIC DNA]</scope>
    <source>
        <strain evidence="4 5">FSX-11</strain>
    </source>
</reference>
<sequence length="270" mass="29172">MLRFIRLIIYAIFSFAPLASAAQDAQLRRLDTIDDNRGWEAVGRLDVDGRGFCTGALIAPNLVLTAAHCLFDTDSKARIDHEKIEFLAGWRNGRATAYRWIKRAVVHPEYVYDGEVGAERVRNDVALLELHHPIRNTTVRPFDTNTRPREGAAVGVVSYARGRSDAPSLQEICHVMARQQGALVMSCDVDFGSSGAPIFSFVGGEPQIVSVVSAKATVNGQQVALGTQLEVPLEILRAELAAGNGYGSTAAGRVVAGSARRADGAKFIKP</sequence>
<dbReference type="PANTHER" id="PTHR15462">
    <property type="entry name" value="SERINE PROTEASE"/>
    <property type="match status" value="1"/>
</dbReference>
<feature type="domain" description="Peptidase S1" evidence="3">
    <location>
        <begin position="18"/>
        <end position="241"/>
    </location>
</feature>
<dbReference type="RefSeq" id="WP_110796402.1">
    <property type="nucleotide sequence ID" value="NZ_KZ826486.1"/>
</dbReference>
<dbReference type="GO" id="GO:0004252">
    <property type="term" value="F:serine-type endopeptidase activity"/>
    <property type="evidence" value="ECO:0007669"/>
    <property type="project" value="InterPro"/>
</dbReference>
<evidence type="ECO:0000256" key="1">
    <source>
        <dbReference type="ARBA" id="ARBA00022729"/>
    </source>
</evidence>
<keyword evidence="5" id="KW-1185">Reference proteome</keyword>
<dbReference type="Proteomes" id="UP000248012">
    <property type="component" value="Unassembled WGS sequence"/>
</dbReference>